<evidence type="ECO:0000256" key="5">
    <source>
        <dbReference type="HAMAP-Rule" id="MF_02224"/>
    </source>
</evidence>
<proteinExistence type="inferred from homology"/>
<organism evidence="7 8">
    <name type="scientific">Methanimicrococcus hacksteinii</name>
    <dbReference type="NCBI Taxonomy" id="3028293"/>
    <lineage>
        <taxon>Archaea</taxon>
        <taxon>Methanobacteriati</taxon>
        <taxon>Methanobacteriota</taxon>
        <taxon>Stenosarchaea group</taxon>
        <taxon>Methanomicrobia</taxon>
        <taxon>Methanosarcinales</taxon>
        <taxon>Methanosarcinaceae</taxon>
        <taxon>Methanimicrococcus</taxon>
    </lineage>
</organism>
<comment type="caution">
    <text evidence="7">The sequence shown here is derived from an EMBL/GenBank/DDBJ whole genome shotgun (WGS) entry which is preliminary data.</text>
</comment>
<dbReference type="PIRSF" id="PIRSF004853">
    <property type="entry name" value="UCP004853"/>
    <property type="match status" value="1"/>
</dbReference>
<feature type="region of interest" description="Disordered" evidence="6">
    <location>
        <begin position="255"/>
        <end position="280"/>
    </location>
</feature>
<dbReference type="NCBIfam" id="NF010324">
    <property type="entry name" value="PRK13761.1"/>
    <property type="match status" value="1"/>
</dbReference>
<feature type="binding site" evidence="5">
    <location>
        <begin position="197"/>
        <end position="198"/>
    </location>
    <ligand>
        <name>ATP</name>
        <dbReference type="ChEBI" id="CHEBI:30616"/>
    </ligand>
</feature>
<dbReference type="PANTHER" id="PTHR40695">
    <property type="entry name" value="4-PHOSPHOPANTOATE--BETA-ALANINE LIGASE"/>
    <property type="match status" value="1"/>
</dbReference>
<gene>
    <name evidence="7" type="ORF">MmiAt1_01150</name>
</gene>
<name>A0ABU3VMG1_9EURY</name>
<dbReference type="HAMAP" id="MF_02224">
    <property type="entry name" value="PPS"/>
    <property type="match status" value="1"/>
</dbReference>
<protein>
    <recommendedName>
        <fullName evidence="5">4-phosphopantoate--beta-alanine ligase</fullName>
        <ecNumber evidence="5">6.3.2.36</ecNumber>
    </recommendedName>
    <alternativeName>
        <fullName evidence="5">Phosphopantothenate synthetase</fullName>
        <shortName evidence="5">PPS</shortName>
    </alternativeName>
</protein>
<feature type="binding site" evidence="5">
    <location>
        <begin position="179"/>
        <end position="181"/>
    </location>
    <ligand>
        <name>ATP</name>
        <dbReference type="ChEBI" id="CHEBI:30616"/>
    </ligand>
</feature>
<accession>A0ABU3VMG1</accession>
<evidence type="ECO:0000313" key="7">
    <source>
        <dbReference type="EMBL" id="MDV0444587.1"/>
    </source>
</evidence>
<evidence type="ECO:0000256" key="4">
    <source>
        <dbReference type="ARBA" id="ARBA00022993"/>
    </source>
</evidence>
<evidence type="ECO:0000256" key="1">
    <source>
        <dbReference type="ARBA" id="ARBA00022598"/>
    </source>
</evidence>
<dbReference type="InterPro" id="IPR038138">
    <property type="entry name" value="PPS/PS_sf"/>
</dbReference>
<keyword evidence="3 5" id="KW-0067">ATP-binding</keyword>
<dbReference type="Proteomes" id="UP001272052">
    <property type="component" value="Unassembled WGS sequence"/>
</dbReference>
<comment type="catalytic activity">
    <reaction evidence="5">
        <text>(R)-4-phosphopantoate + beta-alanine + ATP = (R)-4'-phosphopantothenate + AMP + diphosphate + H(+)</text>
        <dbReference type="Rhea" id="RHEA:27930"/>
        <dbReference type="ChEBI" id="CHEBI:10986"/>
        <dbReference type="ChEBI" id="CHEBI:15378"/>
        <dbReference type="ChEBI" id="CHEBI:30616"/>
        <dbReference type="ChEBI" id="CHEBI:33019"/>
        <dbReference type="ChEBI" id="CHEBI:57966"/>
        <dbReference type="ChEBI" id="CHEBI:61294"/>
        <dbReference type="ChEBI" id="CHEBI:456215"/>
        <dbReference type="EC" id="6.3.2.36"/>
    </reaction>
</comment>
<reference evidence="7 8" key="1">
    <citation type="submission" date="2023-06" db="EMBL/GenBank/DDBJ databases">
        <title>Genome sequence of Methanimicrococcus sp. At1.</title>
        <authorList>
            <person name="Protasov E."/>
            <person name="Platt K."/>
            <person name="Poehlein A."/>
            <person name="Daniel R."/>
            <person name="Brune A."/>
        </authorList>
    </citation>
    <scope>NUCLEOTIDE SEQUENCE [LARGE SCALE GENOMIC DNA]</scope>
    <source>
        <strain evidence="7 8">At1</strain>
    </source>
</reference>
<keyword evidence="8" id="KW-1185">Reference proteome</keyword>
<feature type="binding site" evidence="5">
    <location>
        <position position="17"/>
    </location>
    <ligand>
        <name>ATP</name>
        <dbReference type="ChEBI" id="CHEBI:30616"/>
    </ligand>
</feature>
<dbReference type="Gene3D" id="3.40.50.12640">
    <property type="entry name" value="Phosphopantoate/pantothenate synthetase"/>
    <property type="match status" value="1"/>
</dbReference>
<feature type="binding site" evidence="5">
    <location>
        <position position="39"/>
    </location>
    <ligand>
        <name>ATP</name>
        <dbReference type="ChEBI" id="CHEBI:30616"/>
    </ligand>
</feature>
<sequence>MTEIPKNHPRYESLMTREQINAGVDKGMTSRQGLLAQGRGEAFDYLIGEQTIESANYAEAVAVCLLLLAENPVISVNGNAAALAPAELVTLSQLTGAKLEVNLFHRTEERIQKIIAELKENGADVVLGENAEPLLPLEHERAKVEREGIYDADVIFVPLEDGDRCQVLGDMKKLVIAVDLNPLSRTAQSAHVSIVDNLKRALPNMIDMIPEFKNMNEADLWEIVEAYDNKVVLVDAIETIKENLTAKQNEVLGIEKDDSDDGDKKERKTEQRKRGRIQRDPEIAKKVMLRGADLMME</sequence>
<comment type="pathway">
    <text evidence="5">Cofactor biosynthesis; coenzyme A biosynthesis.</text>
</comment>
<evidence type="ECO:0000256" key="2">
    <source>
        <dbReference type="ARBA" id="ARBA00022741"/>
    </source>
</evidence>
<keyword evidence="2 5" id="KW-0547">Nucleotide-binding</keyword>
<feature type="binding site" evidence="5">
    <location>
        <begin position="185"/>
        <end position="186"/>
    </location>
    <ligand>
        <name>ATP</name>
        <dbReference type="ChEBI" id="CHEBI:30616"/>
    </ligand>
</feature>
<dbReference type="PANTHER" id="PTHR40695:SF1">
    <property type="entry name" value="4-PHOSPHOPANTOATE--BETA-ALANINE LIGASE"/>
    <property type="match status" value="1"/>
</dbReference>
<dbReference type="NCBIfam" id="NF041123">
    <property type="entry name" value="phpantohe_syn_Arch"/>
    <property type="match status" value="1"/>
</dbReference>
<comment type="function">
    <text evidence="5">Catalyzes the condensation of (R)-4-phosphopantoate and beta-alanine to 4'-phosphopantothenate in the CoA biosynthesis pathway.</text>
</comment>
<dbReference type="EMBL" id="JAWDKC010000003">
    <property type="protein sequence ID" value="MDV0444587.1"/>
    <property type="molecule type" value="Genomic_DNA"/>
</dbReference>
<evidence type="ECO:0000256" key="3">
    <source>
        <dbReference type="ARBA" id="ARBA00022840"/>
    </source>
</evidence>
<keyword evidence="4 5" id="KW-0173">Coenzyme A biosynthesis</keyword>
<evidence type="ECO:0000256" key="6">
    <source>
        <dbReference type="SAM" id="MobiDB-lite"/>
    </source>
</evidence>
<comment type="similarity">
    <text evidence="5">Belongs to the archaeal phosphopantothenate synthetase family.</text>
</comment>
<dbReference type="InterPro" id="IPR002855">
    <property type="entry name" value="PPS/PS"/>
</dbReference>
<comment type="subunit">
    <text evidence="5">Homodimer.</text>
</comment>
<evidence type="ECO:0000313" key="8">
    <source>
        <dbReference type="Proteomes" id="UP001272052"/>
    </source>
</evidence>
<dbReference type="Pfam" id="PF02006">
    <property type="entry name" value="PPS_PS"/>
    <property type="match status" value="1"/>
</dbReference>
<keyword evidence="1 5" id="KW-0436">Ligase</keyword>
<dbReference type="EC" id="6.3.2.36" evidence="5"/>